<feature type="compositionally biased region" description="Basic residues" evidence="6">
    <location>
        <begin position="30"/>
        <end position="44"/>
    </location>
</feature>
<keyword evidence="4" id="KW-0238">DNA-binding</keyword>
<evidence type="ECO:0000313" key="7">
    <source>
        <dbReference type="EMBL" id="CRH06498.1"/>
    </source>
</evidence>
<evidence type="ECO:0000256" key="1">
    <source>
        <dbReference type="ARBA" id="ARBA00002190"/>
    </source>
</evidence>
<dbReference type="EMBL" id="LO017727">
    <property type="protein sequence ID" value="CRH06498.1"/>
    <property type="molecule type" value="Genomic_DNA"/>
</dbReference>
<sequence>MEEAVRLRIRTFIKSMVEEELTTALEGRKRYQRKGVPKGKRNGHRDRQLIGSFGPVTVALPRARIVDENGHEQEWKIETVPAYKRVTKRAEAIIAGAYLGGTNT</sequence>
<reference evidence="7" key="1">
    <citation type="submission" date="2015-04" db="EMBL/GenBank/DDBJ databases">
        <authorList>
            <person name="Syromyatnikov M.Y."/>
            <person name="Popov V.N."/>
        </authorList>
    </citation>
    <scope>NUCLEOTIDE SEQUENCE</scope>
    <source>
        <strain evidence="7">MO-1</strain>
    </source>
</reference>
<evidence type="ECO:0000256" key="5">
    <source>
        <dbReference type="ARBA" id="ARBA00023172"/>
    </source>
</evidence>
<name>A0A1S7LIR3_MAGMO</name>
<keyword evidence="3" id="KW-0815">Transposition</keyword>
<accession>A0A1S7LIR3</accession>
<evidence type="ECO:0000256" key="6">
    <source>
        <dbReference type="SAM" id="MobiDB-lite"/>
    </source>
</evidence>
<proteinExistence type="inferred from homology"/>
<dbReference type="Pfam" id="PF00872">
    <property type="entry name" value="Transposase_mut"/>
    <property type="match status" value="1"/>
</dbReference>
<dbReference type="GO" id="GO:0004803">
    <property type="term" value="F:transposase activity"/>
    <property type="evidence" value="ECO:0007669"/>
    <property type="project" value="InterPro"/>
</dbReference>
<organism evidence="7">
    <name type="scientific">Magnetococcus massalia (strain MO-1)</name>
    <dbReference type="NCBI Taxonomy" id="451514"/>
    <lineage>
        <taxon>Bacteria</taxon>
        <taxon>Pseudomonadati</taxon>
        <taxon>Pseudomonadota</taxon>
        <taxon>Magnetococcia</taxon>
        <taxon>Magnetococcales</taxon>
        <taxon>Magnetococcaceae</taxon>
        <taxon>Magnetococcus</taxon>
    </lineage>
</organism>
<protein>
    <submittedName>
        <fullName evidence="7">Transposase</fullName>
    </submittedName>
</protein>
<feature type="region of interest" description="Disordered" evidence="6">
    <location>
        <begin position="29"/>
        <end position="48"/>
    </location>
</feature>
<evidence type="ECO:0000256" key="4">
    <source>
        <dbReference type="ARBA" id="ARBA00023125"/>
    </source>
</evidence>
<dbReference type="AlphaFoldDB" id="A0A1S7LIR3"/>
<gene>
    <name evidence="7" type="ORF">MAGMO_2338</name>
</gene>
<dbReference type="GO" id="GO:0006313">
    <property type="term" value="P:DNA transposition"/>
    <property type="evidence" value="ECO:0007669"/>
    <property type="project" value="InterPro"/>
</dbReference>
<comment type="similarity">
    <text evidence="2">Belongs to the transposase mutator family.</text>
</comment>
<keyword evidence="5" id="KW-0233">DNA recombination</keyword>
<comment type="function">
    <text evidence="1">Required for the transposition of the insertion element.</text>
</comment>
<dbReference type="InterPro" id="IPR001207">
    <property type="entry name" value="Transposase_mutator"/>
</dbReference>
<evidence type="ECO:0000256" key="2">
    <source>
        <dbReference type="ARBA" id="ARBA00010961"/>
    </source>
</evidence>
<evidence type="ECO:0000256" key="3">
    <source>
        <dbReference type="ARBA" id="ARBA00022578"/>
    </source>
</evidence>
<dbReference type="GO" id="GO:0003677">
    <property type="term" value="F:DNA binding"/>
    <property type="evidence" value="ECO:0007669"/>
    <property type="project" value="UniProtKB-KW"/>
</dbReference>